<proteinExistence type="predicted"/>
<keyword evidence="1" id="KW-1133">Transmembrane helix</keyword>
<name>A0A0V1FI97_TRIPS</name>
<feature type="transmembrane region" description="Helical" evidence="1">
    <location>
        <begin position="24"/>
        <end position="47"/>
    </location>
</feature>
<comment type="caution">
    <text evidence="2">The sequence shown here is derived from an EMBL/GenBank/DDBJ whole genome shotgun (WGS) entry which is preliminary data.</text>
</comment>
<evidence type="ECO:0000256" key="1">
    <source>
        <dbReference type="SAM" id="Phobius"/>
    </source>
</evidence>
<sequence length="318" mass="37471">MDACSVKRKHKVSDPWEESFQQRFGTYNVLTCCYAWCNIIVVIFNIVRSSIIDGKNYQLFLDPNIISISRFSKRTNESDCPLNGVDLSLSFTISFCRSIFYYLTRYRITYIRYTKKEKANINFPQSNLLLLLLLVEETISGRLKILKHFLRYKTKPVFSLLRITLLDHSRISLDVMFHLPTFLFLLQSNGLRFQLLLPTLDKVSLVIMQFYTGIIAVSKQLIHFILTSQRHHYFYTIHRLVLSFLIVAFVEPILSFHLINAHHNNRNNSGVHSVWNLMDVNTNKNVKLTKQNTKEQQINSKGRNWLLLLLWKIWIFES</sequence>
<dbReference type="Proteomes" id="UP000054995">
    <property type="component" value="Unassembled WGS sequence"/>
</dbReference>
<reference evidence="2 3" key="1">
    <citation type="submission" date="2015-01" db="EMBL/GenBank/DDBJ databases">
        <title>Evolution of Trichinella species and genotypes.</title>
        <authorList>
            <person name="Korhonen P.K."/>
            <person name="Edoardo P."/>
            <person name="Giuseppe L.R."/>
            <person name="Gasser R.B."/>
        </authorList>
    </citation>
    <scope>NUCLEOTIDE SEQUENCE [LARGE SCALE GENOMIC DNA]</scope>
    <source>
        <strain evidence="2">ISS470</strain>
    </source>
</reference>
<gene>
    <name evidence="2" type="ORF">T4D_4148</name>
</gene>
<evidence type="ECO:0000313" key="2">
    <source>
        <dbReference type="EMBL" id="KRY85768.1"/>
    </source>
</evidence>
<evidence type="ECO:0000313" key="3">
    <source>
        <dbReference type="Proteomes" id="UP000054995"/>
    </source>
</evidence>
<dbReference type="AlphaFoldDB" id="A0A0V1FI97"/>
<keyword evidence="3" id="KW-1185">Reference proteome</keyword>
<feature type="transmembrane region" description="Helical" evidence="1">
    <location>
        <begin position="240"/>
        <end position="259"/>
    </location>
</feature>
<protein>
    <submittedName>
        <fullName evidence="2">Uncharacterized protein</fullName>
    </submittedName>
</protein>
<dbReference type="EMBL" id="JYDT01000083">
    <property type="protein sequence ID" value="KRY85768.1"/>
    <property type="molecule type" value="Genomic_DNA"/>
</dbReference>
<accession>A0A0V1FI97</accession>
<keyword evidence="1" id="KW-0472">Membrane</keyword>
<feature type="transmembrane region" description="Helical" evidence="1">
    <location>
        <begin position="208"/>
        <end position="228"/>
    </location>
</feature>
<organism evidence="2 3">
    <name type="scientific">Trichinella pseudospiralis</name>
    <name type="common">Parasitic roundworm</name>
    <dbReference type="NCBI Taxonomy" id="6337"/>
    <lineage>
        <taxon>Eukaryota</taxon>
        <taxon>Metazoa</taxon>
        <taxon>Ecdysozoa</taxon>
        <taxon>Nematoda</taxon>
        <taxon>Enoplea</taxon>
        <taxon>Dorylaimia</taxon>
        <taxon>Trichinellida</taxon>
        <taxon>Trichinellidae</taxon>
        <taxon>Trichinella</taxon>
    </lineage>
</organism>
<keyword evidence="1" id="KW-0812">Transmembrane</keyword>